<protein>
    <recommendedName>
        <fullName evidence="9 10">Heptaprenylglyceryl phosphate synthase</fullName>
        <shortName evidence="10">HepGP synthase</shortName>
        <ecNumber evidence="9 10">2.5.1.n9</ecNumber>
    </recommendedName>
    <alternativeName>
        <fullName evidence="10">Glycerol-1-phosphate heptaprenyltransferase</fullName>
    </alternativeName>
</protein>
<dbReference type="InterPro" id="IPR008205">
    <property type="entry name" value="GGGP_HepGP_synthase"/>
</dbReference>
<keyword evidence="6 10" id="KW-0594">Phospholipid biosynthesis</keyword>
<gene>
    <name evidence="10" type="primary">pcrB</name>
    <name evidence="11" type="ORF">SAMN04488053_103290</name>
</gene>
<dbReference type="STRING" id="745820.SAMN04488053_103290"/>
<evidence type="ECO:0000256" key="2">
    <source>
        <dbReference type="ARBA" id="ARBA00022679"/>
    </source>
</evidence>
<comment type="catalytic activity">
    <reaction evidence="8 10">
        <text>sn-glycerol 1-phosphate + all-trans-heptaprenyl diphosphate = 3-heptaprenyl-sn-glycero-1-phosphate + diphosphate</text>
        <dbReference type="Rhea" id="RHEA:33495"/>
        <dbReference type="ChEBI" id="CHEBI:33019"/>
        <dbReference type="ChEBI" id="CHEBI:57685"/>
        <dbReference type="ChEBI" id="CHEBI:58206"/>
        <dbReference type="ChEBI" id="CHEBI:64781"/>
        <dbReference type="EC" id="2.5.1.n9"/>
    </reaction>
</comment>
<dbReference type="InterPro" id="IPR039074">
    <property type="entry name" value="GGGP/HepGP_synthase_I"/>
</dbReference>
<keyword evidence="1 10" id="KW-0444">Lipid biosynthesis</keyword>
<dbReference type="GO" id="GO:0000287">
    <property type="term" value="F:magnesium ion binding"/>
    <property type="evidence" value="ECO:0007669"/>
    <property type="project" value="UniProtKB-UniRule"/>
</dbReference>
<comment type="similarity">
    <text evidence="10">Belongs to the GGGP/HepGP synthase family. Group I subfamily.</text>
</comment>
<comment type="caution">
    <text evidence="10">Lacks conserved residue(s) required for the propagation of feature annotation.</text>
</comment>
<dbReference type="AlphaFoldDB" id="A0A1H0EDD8"/>
<dbReference type="PANTHER" id="PTHR40029">
    <property type="match status" value="1"/>
</dbReference>
<dbReference type="Pfam" id="PF01884">
    <property type="entry name" value="PcrB"/>
    <property type="match status" value="1"/>
</dbReference>
<keyword evidence="2 10" id="KW-0808">Transferase</keyword>
<dbReference type="SUPFAM" id="SSF51395">
    <property type="entry name" value="FMN-linked oxidoreductases"/>
    <property type="match status" value="1"/>
</dbReference>
<evidence type="ECO:0000256" key="7">
    <source>
        <dbReference type="ARBA" id="ARBA00023264"/>
    </source>
</evidence>
<evidence type="ECO:0000256" key="6">
    <source>
        <dbReference type="ARBA" id="ARBA00023209"/>
    </source>
</evidence>
<dbReference type="GO" id="GO:0120536">
    <property type="term" value="F:heptaprenylglyceryl phosphate synthase activity"/>
    <property type="evidence" value="ECO:0007669"/>
    <property type="project" value="UniProtKB-ARBA"/>
</dbReference>
<keyword evidence="4 10" id="KW-0460">Magnesium</keyword>
<dbReference type="Proteomes" id="UP000198778">
    <property type="component" value="Unassembled WGS sequence"/>
</dbReference>
<comment type="function">
    <text evidence="10">Prenyltransferase that catalyzes in vivo the transfer of the heptaprenyl moiety of heptaprenyl pyrophosphate (HepPP; 35 carbon atoms) to the C3 hydroxyl of sn-glycerol-1-phosphate (G1P), producing heptaprenylglyceryl phosphate (HepGP). This reaction is an ether-bond-formation step in the biosynthesis of archaea-type G1P-based membrane lipids found in Bacillales.</text>
</comment>
<dbReference type="NCBIfam" id="TIGR01768">
    <property type="entry name" value="GGGP-family"/>
    <property type="match status" value="1"/>
</dbReference>
<feature type="binding site" evidence="10">
    <location>
        <position position="90"/>
    </location>
    <ligand>
        <name>Mg(2+)</name>
        <dbReference type="ChEBI" id="CHEBI:18420"/>
    </ligand>
</feature>
<feature type="binding site" evidence="10">
    <location>
        <begin position="209"/>
        <end position="214"/>
    </location>
    <ligand>
        <name>sn-glycerol 1-phosphate</name>
        <dbReference type="ChEBI" id="CHEBI:57685"/>
    </ligand>
</feature>
<evidence type="ECO:0000256" key="3">
    <source>
        <dbReference type="ARBA" id="ARBA00022723"/>
    </source>
</evidence>
<feature type="binding site" evidence="10">
    <location>
        <position position="239"/>
    </location>
    <ligand>
        <name>sn-glycerol 1-phosphate</name>
        <dbReference type="ChEBI" id="CHEBI:57685"/>
    </ligand>
</feature>
<organism evidence="11 12">
    <name type="scientific">Alkalicoccus daliensis</name>
    <dbReference type="NCBI Taxonomy" id="745820"/>
    <lineage>
        <taxon>Bacteria</taxon>
        <taxon>Bacillati</taxon>
        <taxon>Bacillota</taxon>
        <taxon>Bacilli</taxon>
        <taxon>Bacillales</taxon>
        <taxon>Bacillaceae</taxon>
        <taxon>Alkalicoccus</taxon>
    </lineage>
</organism>
<keyword evidence="7 10" id="KW-1208">Phospholipid metabolism</keyword>
<sequence length="286" mass="31860">MTLLLRDCEIILPPPSAFLQRSTGFQSSLSMIFDILFHRRKNIMEVRDIAMKAYYEWKHVFKLDPAKEISEADLEKVCESGTDAVIVGGTDGVTEDNTLDLLMRVRRFSVSCVLEVSNLHSIVPGFDYYLIPSILNSRQAVWINGLHHRALKEFGHLIDEEEILAEGYCVLNPEAKVAQVTDAATGLDSEDIIAYARMTDRLFHMPIFYLEYSGAYGDPNIVSQVNDVLEKSQLFYGGGIESAAQAKEMSAFADTIVVGNVIYTDLKTALKTVDAAKEAAYTKGTE</sequence>
<keyword evidence="5 10" id="KW-0443">Lipid metabolism</keyword>
<reference evidence="12" key="1">
    <citation type="submission" date="2016-10" db="EMBL/GenBank/DDBJ databases">
        <authorList>
            <person name="Varghese N."/>
            <person name="Submissions S."/>
        </authorList>
    </citation>
    <scope>NUCLEOTIDE SEQUENCE [LARGE SCALE GENOMIC DNA]</scope>
    <source>
        <strain evidence="12">CGMCC 1.10369</strain>
    </source>
</reference>
<name>A0A1H0EDD8_9BACI</name>
<dbReference type="NCBIfam" id="NF003197">
    <property type="entry name" value="PRK04169.1-1"/>
    <property type="match status" value="1"/>
</dbReference>
<feature type="binding site" evidence="10">
    <location>
        <begin position="259"/>
        <end position="260"/>
    </location>
    <ligand>
        <name>sn-glycerol 1-phosphate</name>
        <dbReference type="ChEBI" id="CHEBI:57685"/>
    </ligand>
</feature>
<feature type="binding site" evidence="10">
    <location>
        <position position="64"/>
    </location>
    <ligand>
        <name>Mg(2+)</name>
        <dbReference type="ChEBI" id="CHEBI:18420"/>
    </ligand>
</feature>
<dbReference type="EC" id="2.5.1.n9" evidence="9 10"/>
<evidence type="ECO:0000256" key="4">
    <source>
        <dbReference type="ARBA" id="ARBA00022842"/>
    </source>
</evidence>
<dbReference type="InterPro" id="IPR038597">
    <property type="entry name" value="GGGP/HepGP_synthase_sf"/>
</dbReference>
<dbReference type="HAMAP" id="MF_00112">
    <property type="entry name" value="GGGP_HepGP_synthase"/>
    <property type="match status" value="1"/>
</dbReference>
<evidence type="ECO:0000313" key="12">
    <source>
        <dbReference type="Proteomes" id="UP000198778"/>
    </source>
</evidence>
<evidence type="ECO:0000313" key="11">
    <source>
        <dbReference type="EMBL" id="SDN80336.1"/>
    </source>
</evidence>
<evidence type="ECO:0000256" key="1">
    <source>
        <dbReference type="ARBA" id="ARBA00022516"/>
    </source>
</evidence>
<evidence type="ECO:0000256" key="5">
    <source>
        <dbReference type="ARBA" id="ARBA00023098"/>
    </source>
</evidence>
<feature type="binding site" evidence="10">
    <location>
        <position position="62"/>
    </location>
    <ligand>
        <name>sn-glycerol 1-phosphate</name>
        <dbReference type="ChEBI" id="CHEBI:57685"/>
    </ligand>
</feature>
<evidence type="ECO:0000256" key="9">
    <source>
        <dbReference type="ARBA" id="ARBA00066888"/>
    </source>
</evidence>
<dbReference type="Gene3D" id="3.20.20.390">
    <property type="entry name" value="FMN-linked oxidoreductases"/>
    <property type="match status" value="1"/>
</dbReference>
<comment type="pathway">
    <text evidence="10">Membrane lipid metabolism; glycerophospholipid metabolism.</text>
</comment>
<dbReference type="NCBIfam" id="NF003199">
    <property type="entry name" value="PRK04169.1-3"/>
    <property type="match status" value="1"/>
</dbReference>
<accession>A0A1H0EDD8</accession>
<dbReference type="UniPathway" id="UPA00940"/>
<comment type="subunit">
    <text evidence="10">Homodimer.</text>
</comment>
<keyword evidence="12" id="KW-1185">Reference proteome</keyword>
<evidence type="ECO:0000256" key="10">
    <source>
        <dbReference type="HAMAP-Rule" id="MF_00112"/>
    </source>
</evidence>
<dbReference type="FunFam" id="3.20.20.390:FF:000001">
    <property type="entry name" value="Heptaprenylglyceryl phosphate synthase"/>
    <property type="match status" value="1"/>
</dbReference>
<dbReference type="PANTHER" id="PTHR40029:SF2">
    <property type="entry name" value="HEPTAPRENYLGLYCERYL PHOSPHATE SYNTHASE"/>
    <property type="match status" value="1"/>
</dbReference>
<dbReference type="CDD" id="cd02812">
    <property type="entry name" value="PcrB_like"/>
    <property type="match status" value="1"/>
</dbReference>
<keyword evidence="3 10" id="KW-0479">Metal-binding</keyword>
<proteinExistence type="inferred from homology"/>
<dbReference type="EMBL" id="FNIL01000003">
    <property type="protein sequence ID" value="SDN80336.1"/>
    <property type="molecule type" value="Genomic_DNA"/>
</dbReference>
<evidence type="ECO:0000256" key="8">
    <source>
        <dbReference type="ARBA" id="ARBA00048318"/>
    </source>
</evidence>
<dbReference type="GO" id="GO:0046474">
    <property type="term" value="P:glycerophospholipid biosynthetic process"/>
    <property type="evidence" value="ECO:0007669"/>
    <property type="project" value="UniProtKB-UniRule"/>
</dbReference>
<comment type="cofactor">
    <cofactor evidence="10">
        <name>Mg(2+)</name>
        <dbReference type="ChEBI" id="CHEBI:18420"/>
    </cofactor>
</comment>